<evidence type="ECO:0000313" key="1">
    <source>
        <dbReference type="EMBL" id="MBM7802751.1"/>
    </source>
</evidence>
<keyword evidence="2" id="KW-1185">Reference proteome</keyword>
<organism evidence="1 2">
    <name type="scientific">Curtobacterium luteum</name>
    <dbReference type="NCBI Taxonomy" id="33881"/>
    <lineage>
        <taxon>Bacteria</taxon>
        <taxon>Bacillati</taxon>
        <taxon>Actinomycetota</taxon>
        <taxon>Actinomycetes</taxon>
        <taxon>Micrococcales</taxon>
        <taxon>Microbacteriaceae</taxon>
        <taxon>Curtobacterium</taxon>
    </lineage>
</organism>
<gene>
    <name evidence="1" type="ORF">JOE58_002002</name>
</gene>
<sequence length="90" mass="10272">MSDSTPLPHDRADRDVFASSSSSYTWAAGEERYIPRLWGKGYWCTITEVDRVHVKFDGPWGPGAISHDLLTVLDRVMQERRARAVSRPRP</sequence>
<dbReference type="Proteomes" id="UP000746584">
    <property type="component" value="Unassembled WGS sequence"/>
</dbReference>
<reference evidence="1 2" key="1">
    <citation type="submission" date="2021-01" db="EMBL/GenBank/DDBJ databases">
        <title>Sequencing the genomes of 1000 actinobacteria strains.</title>
        <authorList>
            <person name="Klenk H.-P."/>
        </authorList>
    </citation>
    <scope>NUCLEOTIDE SEQUENCE [LARGE SCALE GENOMIC DNA]</scope>
    <source>
        <strain evidence="1 2">DSM 20542</strain>
    </source>
</reference>
<proteinExistence type="predicted"/>
<name>A0ABS2RUW6_9MICO</name>
<dbReference type="EMBL" id="JAFBCG010000001">
    <property type="protein sequence ID" value="MBM7802751.1"/>
    <property type="molecule type" value="Genomic_DNA"/>
</dbReference>
<accession>A0ABS2RUW6</accession>
<evidence type="ECO:0000313" key="2">
    <source>
        <dbReference type="Proteomes" id="UP000746584"/>
    </source>
</evidence>
<protein>
    <submittedName>
        <fullName evidence="1">Uncharacterized protein</fullName>
    </submittedName>
</protein>
<comment type="caution">
    <text evidence="1">The sequence shown here is derived from an EMBL/GenBank/DDBJ whole genome shotgun (WGS) entry which is preliminary data.</text>
</comment>